<dbReference type="EMBL" id="JAOYFB010000003">
    <property type="protein sequence ID" value="KAK4009322.1"/>
    <property type="molecule type" value="Genomic_DNA"/>
</dbReference>
<reference evidence="1 2" key="1">
    <citation type="journal article" date="2023" name="Nucleic Acids Res.">
        <title>The hologenome of Daphnia magna reveals possible DNA methylation and microbiome-mediated evolution of the host genome.</title>
        <authorList>
            <person name="Chaturvedi A."/>
            <person name="Li X."/>
            <person name="Dhandapani V."/>
            <person name="Marshall H."/>
            <person name="Kissane S."/>
            <person name="Cuenca-Cambronero M."/>
            <person name="Asole G."/>
            <person name="Calvet F."/>
            <person name="Ruiz-Romero M."/>
            <person name="Marangio P."/>
            <person name="Guigo R."/>
            <person name="Rago D."/>
            <person name="Mirbahai L."/>
            <person name="Eastwood N."/>
            <person name="Colbourne J.K."/>
            <person name="Zhou J."/>
            <person name="Mallon E."/>
            <person name="Orsini L."/>
        </authorList>
    </citation>
    <scope>NUCLEOTIDE SEQUENCE [LARGE SCALE GENOMIC DNA]</scope>
    <source>
        <strain evidence="1">LRV0_1</strain>
    </source>
</reference>
<sequence length="95" mass="10117">MPNTAMDHAAILNDDKLVDSCAPRKAGGKLPIVNGSTTILETVFFDNPYSFCCYTVDVGPLLEDLLDKLAAAYTESITSVWVSANTRMMAGGTVA</sequence>
<gene>
    <name evidence="1" type="ORF">OUZ56_018439</name>
</gene>
<name>A0ABQ9Z8U2_9CRUS</name>
<proteinExistence type="predicted"/>
<organism evidence="1 2">
    <name type="scientific">Daphnia magna</name>
    <dbReference type="NCBI Taxonomy" id="35525"/>
    <lineage>
        <taxon>Eukaryota</taxon>
        <taxon>Metazoa</taxon>
        <taxon>Ecdysozoa</taxon>
        <taxon>Arthropoda</taxon>
        <taxon>Crustacea</taxon>
        <taxon>Branchiopoda</taxon>
        <taxon>Diplostraca</taxon>
        <taxon>Cladocera</taxon>
        <taxon>Anomopoda</taxon>
        <taxon>Daphniidae</taxon>
        <taxon>Daphnia</taxon>
    </lineage>
</organism>
<comment type="caution">
    <text evidence="1">The sequence shown here is derived from an EMBL/GenBank/DDBJ whole genome shotgun (WGS) entry which is preliminary data.</text>
</comment>
<evidence type="ECO:0000313" key="2">
    <source>
        <dbReference type="Proteomes" id="UP001234178"/>
    </source>
</evidence>
<dbReference type="Proteomes" id="UP001234178">
    <property type="component" value="Unassembled WGS sequence"/>
</dbReference>
<keyword evidence="2" id="KW-1185">Reference proteome</keyword>
<evidence type="ECO:0000313" key="1">
    <source>
        <dbReference type="EMBL" id="KAK4009322.1"/>
    </source>
</evidence>
<accession>A0ABQ9Z8U2</accession>
<protein>
    <submittedName>
        <fullName evidence="1">Uncharacterized protein</fullName>
    </submittedName>
</protein>